<feature type="transmembrane region" description="Helical" evidence="1">
    <location>
        <begin position="397"/>
        <end position="416"/>
    </location>
</feature>
<feature type="transmembrane region" description="Helical" evidence="1">
    <location>
        <begin position="674"/>
        <end position="692"/>
    </location>
</feature>
<feature type="transmembrane region" description="Helical" evidence="1">
    <location>
        <begin position="181"/>
        <end position="203"/>
    </location>
</feature>
<dbReference type="EMBL" id="LCBC01000005">
    <property type="protein sequence ID" value="KKS04525.1"/>
    <property type="molecule type" value="Genomic_DNA"/>
</dbReference>
<comment type="caution">
    <text evidence="2">The sequence shown here is derived from an EMBL/GenBank/DDBJ whole genome shotgun (WGS) entry which is preliminary data.</text>
</comment>
<feature type="transmembrane region" description="Helical" evidence="1">
    <location>
        <begin position="297"/>
        <end position="318"/>
    </location>
</feature>
<accession>A0A0G0VUJ3</accession>
<dbReference type="Proteomes" id="UP000034493">
    <property type="component" value="Unassembled WGS sequence"/>
</dbReference>
<feature type="transmembrane region" description="Helical" evidence="1">
    <location>
        <begin position="330"/>
        <end position="348"/>
    </location>
</feature>
<evidence type="ECO:0000313" key="2">
    <source>
        <dbReference type="EMBL" id="KKS04525.1"/>
    </source>
</evidence>
<dbReference type="AlphaFoldDB" id="A0A0G0VUJ3"/>
<keyword evidence="1" id="KW-0472">Membrane</keyword>
<name>A0A0G0VUJ3_9BACT</name>
<feature type="transmembrane region" description="Helical" evidence="1">
    <location>
        <begin position="258"/>
        <end position="277"/>
    </location>
</feature>
<feature type="transmembrane region" description="Helical" evidence="1">
    <location>
        <begin position="21"/>
        <end position="47"/>
    </location>
</feature>
<evidence type="ECO:0000313" key="3">
    <source>
        <dbReference type="Proteomes" id="UP000034493"/>
    </source>
</evidence>
<reference evidence="2 3" key="1">
    <citation type="journal article" date="2015" name="Nature">
        <title>rRNA introns, odd ribosomes, and small enigmatic genomes across a large radiation of phyla.</title>
        <authorList>
            <person name="Brown C.T."/>
            <person name="Hug L.A."/>
            <person name="Thomas B.C."/>
            <person name="Sharon I."/>
            <person name="Castelle C.J."/>
            <person name="Singh A."/>
            <person name="Wilkins M.J."/>
            <person name="Williams K.H."/>
            <person name="Banfield J.F."/>
        </authorList>
    </citation>
    <scope>NUCLEOTIDE SEQUENCE [LARGE SCALE GENOMIC DNA]</scope>
</reference>
<proteinExistence type="predicted"/>
<feature type="transmembrane region" description="Helical" evidence="1">
    <location>
        <begin position="141"/>
        <end position="161"/>
    </location>
</feature>
<feature type="transmembrane region" description="Helical" evidence="1">
    <location>
        <begin position="368"/>
        <end position="385"/>
    </location>
</feature>
<protein>
    <submittedName>
        <fullName evidence="2">Integral membrane protein-like protein</fullName>
    </submittedName>
</protein>
<sequence length="708" mass="80065">MKSIVKGPVKDEARLWRQLSIVIHLLIVFISLGAIIYLNLVLIRYWFSGEFNQNLGSIEISYIQMAKFWVESHGAGWQPLWYLGYPWHVFYTPLLPALEVLLHHVLNFSFAHAYRVLTGAGYVLVPVSVYLFVWQIGKSKIGALVSALFYSFLPSIIALIFNEVAQDTLSGSWEPRRFAILVRWGEGPHILALVFLPIFGLFASRLVEKRNFANLFLASFFLGLIALINAIVLWAAVLLLLAIFLAAITREKTEIIDLGKGLLTLIVLSLGLVAFWYNGPFLRTFFKEGGGALTNWLALFPWGLIPVLAILVGVFLMVKRLTGKFSGVPLAVFWFLMAFAIVFIYYASGENRLEYVPQALRLNTEVDLALAILAGVLISNLFLFLTRREGRIKYPSLVLAVAVAVLPVVGLVWWGVKLLAVLPEYTRDLTDGKVGRIENSVEFKVAKKLKELTVGTDQRVLAPGNYGFWLNFFEPVPQLRGALFQSSTHDWPEHIYYHTANGQDGSITLAWLKIANIGKLVYTTPGSAEPYKDYKVPLEKFKAIASEIATEDGDIYFDIPLKNDSLAKVVDAESFKQIKKPYNAIDKEPIFAYLEWLEQKAEKRLLVKKLVDGKYQISGEVGNGEAVLFQQTYDPGWKVRNRGWKVIKDPLDFMVLVPKKASKFEIELVYGRPLSVWLGYLITLGTVAWVFNKTYKSYKSYRFNRSNS</sequence>
<feature type="transmembrane region" description="Helical" evidence="1">
    <location>
        <begin position="114"/>
        <end position="135"/>
    </location>
</feature>
<keyword evidence="1" id="KW-0812">Transmembrane</keyword>
<gene>
    <name evidence="2" type="ORF">UU56_C0005G0024</name>
</gene>
<feature type="transmembrane region" description="Helical" evidence="1">
    <location>
        <begin position="215"/>
        <end position="246"/>
    </location>
</feature>
<keyword evidence="1" id="KW-1133">Transmembrane helix</keyword>
<evidence type="ECO:0000256" key="1">
    <source>
        <dbReference type="SAM" id="Phobius"/>
    </source>
</evidence>
<organism evidence="2 3">
    <name type="scientific">Candidatus Curtissbacteria bacterium GW2011_GWA2_41_24</name>
    <dbReference type="NCBI Taxonomy" id="1618411"/>
    <lineage>
        <taxon>Bacteria</taxon>
        <taxon>Candidatus Curtissiibacteriota</taxon>
    </lineage>
</organism>